<keyword evidence="5" id="KW-0732">Signal</keyword>
<evidence type="ECO:0000256" key="2">
    <source>
        <dbReference type="ARBA" id="ARBA00022723"/>
    </source>
</evidence>
<dbReference type="InterPro" id="IPR011706">
    <property type="entry name" value="Cu-oxidase_C"/>
</dbReference>
<dbReference type="InterPro" id="IPR045087">
    <property type="entry name" value="Cu-oxidase_fam"/>
</dbReference>
<evidence type="ECO:0000259" key="6">
    <source>
        <dbReference type="Pfam" id="PF00394"/>
    </source>
</evidence>
<dbReference type="InterPro" id="IPR011707">
    <property type="entry name" value="Cu-oxidase-like_N"/>
</dbReference>
<evidence type="ECO:0000256" key="1">
    <source>
        <dbReference type="ARBA" id="ARBA00010609"/>
    </source>
</evidence>
<dbReference type="Proteomes" id="UP000654370">
    <property type="component" value="Unassembled WGS sequence"/>
</dbReference>
<accession>A0A8H7PKJ5</accession>
<dbReference type="GO" id="GO:0005507">
    <property type="term" value="F:copper ion binding"/>
    <property type="evidence" value="ECO:0007669"/>
    <property type="project" value="InterPro"/>
</dbReference>
<dbReference type="PANTHER" id="PTHR11709:SF511">
    <property type="entry name" value="LACCASE"/>
    <property type="match status" value="1"/>
</dbReference>
<proteinExistence type="inferred from homology"/>
<dbReference type="CDD" id="cd13857">
    <property type="entry name" value="CuRO_1_Diphenol_Ox"/>
    <property type="match status" value="1"/>
</dbReference>
<dbReference type="InterPro" id="IPR033138">
    <property type="entry name" value="Cu_oxidase_CS"/>
</dbReference>
<reference evidence="9" key="1">
    <citation type="submission" date="2020-12" db="EMBL/GenBank/DDBJ databases">
        <title>Metabolic potential, ecology and presence of endohyphal bacteria is reflected in genomic diversity of Mucoromycotina.</title>
        <authorList>
            <person name="Muszewska A."/>
            <person name="Okrasinska A."/>
            <person name="Steczkiewicz K."/>
            <person name="Drgas O."/>
            <person name="Orlowska M."/>
            <person name="Perlinska-Lenart U."/>
            <person name="Aleksandrzak-Piekarczyk T."/>
            <person name="Szatraj K."/>
            <person name="Zielenkiewicz U."/>
            <person name="Pilsyk S."/>
            <person name="Malc E."/>
            <person name="Mieczkowski P."/>
            <person name="Kruszewska J.S."/>
            <person name="Biernat P."/>
            <person name="Pawlowska J."/>
        </authorList>
    </citation>
    <scope>NUCLEOTIDE SEQUENCE</scope>
    <source>
        <strain evidence="9">WA0000067209</strain>
    </source>
</reference>
<comment type="similarity">
    <text evidence="1">Belongs to the multicopper oxidase family.</text>
</comment>
<dbReference type="OrthoDB" id="2121828at2759"/>
<dbReference type="AlphaFoldDB" id="A0A8H7PKJ5"/>
<evidence type="ECO:0000259" key="7">
    <source>
        <dbReference type="Pfam" id="PF07731"/>
    </source>
</evidence>
<keyword evidence="3" id="KW-0560">Oxidoreductase</keyword>
<keyword evidence="4" id="KW-0186">Copper</keyword>
<feature type="chain" id="PRO_5034602945" description="Laccase" evidence="5">
    <location>
        <begin position="20"/>
        <end position="601"/>
    </location>
</feature>
<dbReference type="Pfam" id="PF07731">
    <property type="entry name" value="Cu-oxidase_2"/>
    <property type="match status" value="1"/>
</dbReference>
<dbReference type="SUPFAM" id="SSF49503">
    <property type="entry name" value="Cupredoxins"/>
    <property type="match status" value="3"/>
</dbReference>
<sequence length="601" mass="68152">MHLSYLLFAVACGLQLTKAEPRIVEYNWTVGEYKRAPDGFMRNMILANGQYPGPRIEVNHKDVIRVNVRNNLKEPTSLHWHGMLQTGTPWMDGVPGMTGCSIPPNSSYTYEFNTTGNWGTYYWHSHHSAQLADGLVGALIIRNDEEDPHIPDYDFEYDVIINDLYHSESPVIIKKLHEIGAIEAIPDNILINGRNTYDCDSADLEEGQECDSEADLSSFVFIPGRRYRLRIINAGSLSNMMFSIDNHKMTIIEADGTSMKKYTVDRLSVHIAQRYSVIVEANQEPQNYYMRAELDTECFHGNATELEGYKPALATIVYEDGEDTFEGSVAAKMMTPHCQDMNGQALVNYYPVPAPPYDDSLTLRIKFGRNGTRLRGFLNNQTYFHDGARPTMFNQWSGLSYLDSANFIHKVDAPKVVQIILQGGANGGEHPFHLHGHTFQIVGVGQGTFDSKKDEKNFNLENPTRRDVAVLPRKGWIAIRFVADNPGVWALHCHMDVSIFQQRWHLEAGLSMQFLSQPKEIMNFNIPEDTINLCSEMRYISARSSVLGGELRKAAFDTERKMIESSTRKTSETWDDRHWVEEGNVVADLRSLRRAKVIGVN</sequence>
<evidence type="ECO:0000313" key="9">
    <source>
        <dbReference type="EMBL" id="KAG2175616.1"/>
    </source>
</evidence>
<evidence type="ECO:0008006" key="11">
    <source>
        <dbReference type="Google" id="ProtNLM"/>
    </source>
</evidence>
<organism evidence="9 10">
    <name type="scientific">Mortierella isabellina</name>
    <name type="common">Filamentous fungus</name>
    <name type="synonym">Umbelopsis isabellina</name>
    <dbReference type="NCBI Taxonomy" id="91625"/>
    <lineage>
        <taxon>Eukaryota</taxon>
        <taxon>Fungi</taxon>
        <taxon>Fungi incertae sedis</taxon>
        <taxon>Mucoromycota</taxon>
        <taxon>Mucoromycotina</taxon>
        <taxon>Umbelopsidomycetes</taxon>
        <taxon>Umbelopsidales</taxon>
        <taxon>Umbelopsidaceae</taxon>
        <taxon>Umbelopsis</taxon>
    </lineage>
</organism>
<dbReference type="InterPro" id="IPR001117">
    <property type="entry name" value="Cu-oxidase_2nd"/>
</dbReference>
<evidence type="ECO:0000259" key="8">
    <source>
        <dbReference type="Pfam" id="PF07732"/>
    </source>
</evidence>
<dbReference type="PROSITE" id="PS00079">
    <property type="entry name" value="MULTICOPPER_OXIDASE1"/>
    <property type="match status" value="1"/>
</dbReference>
<evidence type="ECO:0000313" key="10">
    <source>
        <dbReference type="Proteomes" id="UP000654370"/>
    </source>
</evidence>
<dbReference type="Pfam" id="PF07732">
    <property type="entry name" value="Cu-oxidase_3"/>
    <property type="match status" value="1"/>
</dbReference>
<evidence type="ECO:0000256" key="5">
    <source>
        <dbReference type="SAM" id="SignalP"/>
    </source>
</evidence>
<dbReference type="GO" id="GO:0016491">
    <property type="term" value="F:oxidoreductase activity"/>
    <property type="evidence" value="ECO:0007669"/>
    <property type="project" value="UniProtKB-KW"/>
</dbReference>
<dbReference type="Gene3D" id="2.60.40.420">
    <property type="entry name" value="Cupredoxins - blue copper proteins"/>
    <property type="match status" value="3"/>
</dbReference>
<gene>
    <name evidence="9" type="ORF">INT43_001263</name>
</gene>
<name>A0A8H7PKJ5_MORIS</name>
<dbReference type="FunFam" id="2.60.40.420:FF:000045">
    <property type="entry name" value="Laccase 2"/>
    <property type="match status" value="1"/>
</dbReference>
<dbReference type="Pfam" id="PF00394">
    <property type="entry name" value="Cu-oxidase"/>
    <property type="match status" value="1"/>
</dbReference>
<dbReference type="EMBL" id="JAEPQZ010000011">
    <property type="protein sequence ID" value="KAG2175616.1"/>
    <property type="molecule type" value="Genomic_DNA"/>
</dbReference>
<comment type="caution">
    <text evidence="9">The sequence shown here is derived from an EMBL/GenBank/DDBJ whole genome shotgun (WGS) entry which is preliminary data.</text>
</comment>
<keyword evidence="2" id="KW-0479">Metal-binding</keyword>
<evidence type="ECO:0000256" key="4">
    <source>
        <dbReference type="ARBA" id="ARBA00023008"/>
    </source>
</evidence>
<protein>
    <recommendedName>
        <fullName evidence="11">Laccase</fullName>
    </recommendedName>
</protein>
<evidence type="ECO:0000256" key="3">
    <source>
        <dbReference type="ARBA" id="ARBA00023002"/>
    </source>
</evidence>
<dbReference type="PANTHER" id="PTHR11709">
    <property type="entry name" value="MULTI-COPPER OXIDASE"/>
    <property type="match status" value="1"/>
</dbReference>
<feature type="signal peptide" evidence="5">
    <location>
        <begin position="1"/>
        <end position="19"/>
    </location>
</feature>
<dbReference type="InterPro" id="IPR008972">
    <property type="entry name" value="Cupredoxin"/>
</dbReference>
<feature type="domain" description="Plastocyanin-like" evidence="8">
    <location>
        <begin position="32"/>
        <end position="145"/>
    </location>
</feature>
<feature type="domain" description="Plastocyanin-like" evidence="6">
    <location>
        <begin position="159"/>
        <end position="318"/>
    </location>
</feature>
<keyword evidence="10" id="KW-1185">Reference proteome</keyword>
<feature type="domain" description="Plastocyanin-like" evidence="7">
    <location>
        <begin position="408"/>
        <end position="519"/>
    </location>
</feature>